<evidence type="ECO:0000256" key="4">
    <source>
        <dbReference type="ARBA" id="ARBA00022801"/>
    </source>
</evidence>
<proteinExistence type="predicted"/>
<evidence type="ECO:0000256" key="8">
    <source>
        <dbReference type="ARBA" id="ARBA00023242"/>
    </source>
</evidence>
<feature type="compositionally biased region" description="Low complexity" evidence="9">
    <location>
        <begin position="215"/>
        <end position="224"/>
    </location>
</feature>
<dbReference type="GO" id="GO:0005634">
    <property type="term" value="C:nucleus"/>
    <property type="evidence" value="ECO:0007669"/>
    <property type="project" value="UniProtKB-SubCell"/>
</dbReference>
<reference evidence="12 13" key="1">
    <citation type="journal article" date="2018" name="Front. Microbiol.">
        <title>Prospects for Fungal Bioremediation of Acidic Radioactive Waste Sites: Characterization and Genome Sequence of Rhodotorula taiwanensis MD1149.</title>
        <authorList>
            <person name="Tkavc R."/>
            <person name="Matrosova V.Y."/>
            <person name="Grichenko O.E."/>
            <person name="Gostincar C."/>
            <person name="Volpe R.P."/>
            <person name="Klimenkova P."/>
            <person name="Gaidamakova E.K."/>
            <person name="Zhou C.E."/>
            <person name="Stewart B.J."/>
            <person name="Lyman M.G."/>
            <person name="Malfatti S.A."/>
            <person name="Rubinfeld B."/>
            <person name="Courtot M."/>
            <person name="Singh J."/>
            <person name="Dalgard C.L."/>
            <person name="Hamilton T."/>
            <person name="Frey K.G."/>
            <person name="Gunde-Cimerman N."/>
            <person name="Dugan L."/>
            <person name="Daly M.J."/>
        </authorList>
    </citation>
    <scope>NUCLEOTIDE SEQUENCE [LARGE SCALE GENOMIC DNA]</scope>
    <source>
        <strain evidence="12 13">MD1149</strain>
    </source>
</reference>
<protein>
    <submittedName>
        <fullName evidence="12">Uncharacterized protein</fullName>
    </submittedName>
</protein>
<dbReference type="STRING" id="741276.A0A2S5B7D5"/>
<dbReference type="Proteomes" id="UP000237144">
    <property type="component" value="Unassembled WGS sequence"/>
</dbReference>
<name>A0A2S5B7D5_9BASI</name>
<dbReference type="GO" id="GO:0005524">
    <property type="term" value="F:ATP binding"/>
    <property type="evidence" value="ECO:0007669"/>
    <property type="project" value="UniProtKB-KW"/>
</dbReference>
<dbReference type="SUPFAM" id="SSF48371">
    <property type="entry name" value="ARM repeat"/>
    <property type="match status" value="1"/>
</dbReference>
<dbReference type="Gene3D" id="3.40.50.300">
    <property type="entry name" value="P-loop containing nucleotide triphosphate hydrolases"/>
    <property type="match status" value="1"/>
</dbReference>
<feature type="compositionally biased region" description="Basic and acidic residues" evidence="9">
    <location>
        <begin position="334"/>
        <end position="348"/>
    </location>
</feature>
<sequence>MAGSRLDRLVALLENGSTQTIRLTAARQLAAIAGIRVAHPSTDKSGHPSLASTVKPDDGNETAAGERIWRGVDGEWNEVLALAARSRSSETRQAAATALGMLSRAVGVWDPTSTESATSSTAPPLPTSAGALGAQMTLKELDVARILREGQLLLASSGKEYGKLAQMSEADLARAQKDVMKNLGLGLGGTDDDIGVDVSAELASGMRGANGPGDASAGPALPARPALPPPRFKPGGPVASAPLTPGATASPVPPVPSGTAAPVSISGTSTPEVGQSPAAGEADPYAGLSAREKNKLKRKRKAEEKAGIAPSPIALPTAKKAKVSSSAPIAAADRVKAEASGDRDVKVEGDDDPADSKVVIDPAAKAKERERLGGEIQAKLEAERATTEVKAGEWPWRAVVERLAVGLLASSWETRHGAALGLRELLRLQASGGGKLEGMTASENQELHKLWLEDLSAKLLYVFALDRFGDYVSDQVVAPVRETAAQALAVLLPSMPLVSATEVRRILSDMVHQRGLAPTDPSKPKYVWQVRHSGLLGLKYVVAVQGAELLRVESPVKHEEDVKPDLSSPLDQVVDAALVGLRDRDDDVRSAAAATLAPIANLVVTELPRQTLELLEVLWHCLGDLKDDLASSVGGVMDLLSKLLDFPQVLNHLQSPAMSTPLPELIPRLFAFFRHTISSVRLAVLRTFLVFLRLPDLPAAWVDTTFLRLVFQNLVLEERSEIRQASAEVWTAGLARVRPQLRAMVVSQLPNWVTLLLSPLGSPIDRTLLWSSPLHGAESASTMYSVDKPMLNQDLALVSIESVMRCRLAAAAAIGALLAEWPLDAQIPDFAPLLEPSLQSASALPRVLASIVVEEWASRAASPGSAPLHARLVPALHALLASEAPAAYTETTPIIARIRSDCVALYNTFGRQGKVPEERIPNIAEDFGRAQAELVVTSYASLLTLVPAKSKKAALPELEDRLRKVRSGLSYLDTVKERHDRQVYASVGGAVIALRAIPAKITPLIRSVTNSIKLEENPDFQIRAAQSIAALIDLCTAPDSAMRVNPAPKLVGNLCAFLCSDTTRTPLFAQTKTNSAGIWTLAKSPARGTAEKQSKGPASAPKDGDAVDPAAALVHKGAQQALSELAQRFGPSIFDRVPKLWSCMADPIVQTFSDDTKHLADSLLSSDDRKGQDLLDCLTVLPAVATRLSPDLYSRLATLLPALSFGCRSSFDVVRFAVACGFAALCDIMPTEALRQVVETVLPVLADPLHINHRRGAMELISHIVDLLDIKILPYVIFLVVPVLGRMSDSDDDVRFLATRTFATLVKLVPLEAGLPDPPGFSEDLLAKRDAERDFLTQLLDGNKIAEYPIPVDMGIQLRKYQREGVSWLAFLAKYQLHGLLCDGMYLRAPPLTTEERTLTLGPALDMGLGKTLQSITILASMHHKRAERFRLTGSPDAVHLPSLVICPPTLTGHWKHEINTYASALRPLIYTGPRAERDRLVRTFRDYDVVIMSYDVARNDVELLQPVDWHYLILDEGHIIKNGKTKLTRAVKSLKAIHRLILSGTPIQNNVLELWSLFDFLMPGFLGSEKAFNERFGKPIAASRDAKTSSKEQEAGMLALEALHKQVLPFILRRMKEDVLDDLPPKIIQDYHVELSPLQKQLYDDFSSSQGKQLAVGEVGASSSGAAQKPQHVFQALQYLRKLVNHPALVYRPDMPQHQAALAKAAGPQADIRDLAHAPKIRALQSVSPSTPVLQILLDCGIGVGDSGGEGSMNAEAGVPQHRALIFCQLKTMLDIVENDLLRKLMPDVTYMRLDGTTDVSKRHAICQTFNSDPSIDCLLLTTHVGGLGLNLTGADTVIFVEHDWNPMKDLQAMDRAHRLGQKKVVNVYRLIMRGTLEEKIMGLQRFKLNIASTVVSQQNSDLDSLGTDQILDLFQVSDTPAAGPATASEDKPMSQKAILESLDDLPVDDDYADLDVSSFTASLGY</sequence>
<dbReference type="CDD" id="cd18793">
    <property type="entry name" value="SF2_C_SNF"/>
    <property type="match status" value="1"/>
</dbReference>
<dbReference type="PANTHER" id="PTHR36498:SF1">
    <property type="entry name" value="TATA-BINDING PROTEIN-ASSOCIATED FACTOR 172"/>
    <property type="match status" value="1"/>
</dbReference>
<keyword evidence="8" id="KW-0539">Nucleus</keyword>
<feature type="region of interest" description="Disordered" evidence="9">
    <location>
        <begin position="40"/>
        <end position="62"/>
    </location>
</feature>
<keyword evidence="4" id="KW-0378">Hydrolase</keyword>
<dbReference type="Gene3D" id="1.25.10.10">
    <property type="entry name" value="Leucine-rich Repeat Variant"/>
    <property type="match status" value="2"/>
</dbReference>
<evidence type="ECO:0000259" key="11">
    <source>
        <dbReference type="PROSITE" id="PS51194"/>
    </source>
</evidence>
<dbReference type="GO" id="GO:0016887">
    <property type="term" value="F:ATP hydrolysis activity"/>
    <property type="evidence" value="ECO:0007669"/>
    <property type="project" value="InterPro"/>
</dbReference>
<evidence type="ECO:0000256" key="5">
    <source>
        <dbReference type="ARBA" id="ARBA00022806"/>
    </source>
</evidence>
<dbReference type="SMART" id="SM00490">
    <property type="entry name" value="HELICc"/>
    <property type="match status" value="1"/>
</dbReference>
<dbReference type="InterPro" id="IPR001650">
    <property type="entry name" value="Helicase_C-like"/>
</dbReference>
<feature type="region of interest" description="Disordered" evidence="9">
    <location>
        <begin position="1083"/>
        <end position="1106"/>
    </location>
</feature>
<dbReference type="InterPro" id="IPR044972">
    <property type="entry name" value="Mot1"/>
</dbReference>
<dbReference type="Pfam" id="PF12054">
    <property type="entry name" value="DUF3535"/>
    <property type="match status" value="1"/>
</dbReference>
<feature type="region of interest" description="Disordered" evidence="9">
    <location>
        <begin position="334"/>
        <end position="356"/>
    </location>
</feature>
<keyword evidence="13" id="KW-1185">Reference proteome</keyword>
<comment type="subcellular location">
    <subcellularLocation>
        <location evidence="1">Nucleus</location>
    </subcellularLocation>
</comment>
<evidence type="ECO:0000259" key="10">
    <source>
        <dbReference type="PROSITE" id="PS51192"/>
    </source>
</evidence>
<dbReference type="InterPro" id="IPR011989">
    <property type="entry name" value="ARM-like"/>
</dbReference>
<accession>A0A2S5B7D5</accession>
<dbReference type="Gene3D" id="3.40.50.10810">
    <property type="entry name" value="Tandem AAA-ATPase domain"/>
    <property type="match status" value="1"/>
</dbReference>
<dbReference type="Pfam" id="PF00176">
    <property type="entry name" value="SNF2-rel_dom"/>
    <property type="match status" value="1"/>
</dbReference>
<comment type="caution">
    <text evidence="12">The sequence shown here is derived from an EMBL/GenBank/DDBJ whole genome shotgun (WGS) entry which is preliminary data.</text>
</comment>
<dbReference type="InterPro" id="IPR027417">
    <property type="entry name" value="P-loop_NTPase"/>
</dbReference>
<feature type="region of interest" description="Disordered" evidence="9">
    <location>
        <begin position="205"/>
        <end position="310"/>
    </location>
</feature>
<evidence type="ECO:0000256" key="2">
    <source>
        <dbReference type="ARBA" id="ARBA00022737"/>
    </source>
</evidence>
<dbReference type="InterPro" id="IPR049730">
    <property type="entry name" value="SNF2/RAD54-like_C"/>
</dbReference>
<dbReference type="Pfam" id="PF00271">
    <property type="entry name" value="Helicase_C"/>
    <property type="match status" value="1"/>
</dbReference>
<dbReference type="GO" id="GO:0003677">
    <property type="term" value="F:DNA binding"/>
    <property type="evidence" value="ECO:0007669"/>
    <property type="project" value="UniProtKB-KW"/>
</dbReference>
<keyword evidence="5" id="KW-0347">Helicase</keyword>
<dbReference type="OrthoDB" id="10252227at2759"/>
<dbReference type="FunFam" id="3.40.50.300:FF:001793">
    <property type="entry name" value="TATA-binding protein-associated factor"/>
    <property type="match status" value="1"/>
</dbReference>
<evidence type="ECO:0000313" key="13">
    <source>
        <dbReference type="Proteomes" id="UP000237144"/>
    </source>
</evidence>
<feature type="domain" description="Helicase ATP-binding" evidence="10">
    <location>
        <begin position="1392"/>
        <end position="1565"/>
    </location>
</feature>
<dbReference type="GO" id="GO:0004386">
    <property type="term" value="F:helicase activity"/>
    <property type="evidence" value="ECO:0007669"/>
    <property type="project" value="UniProtKB-KW"/>
</dbReference>
<dbReference type="SMART" id="SM00487">
    <property type="entry name" value="DEXDc"/>
    <property type="match status" value="1"/>
</dbReference>
<dbReference type="CDD" id="cd17999">
    <property type="entry name" value="DEXHc_Mot1"/>
    <property type="match status" value="1"/>
</dbReference>
<keyword evidence="7" id="KW-0238">DNA-binding</keyword>
<dbReference type="InterPro" id="IPR016024">
    <property type="entry name" value="ARM-type_fold"/>
</dbReference>
<dbReference type="PROSITE" id="PS51192">
    <property type="entry name" value="HELICASE_ATP_BIND_1"/>
    <property type="match status" value="1"/>
</dbReference>
<evidence type="ECO:0000256" key="1">
    <source>
        <dbReference type="ARBA" id="ARBA00004123"/>
    </source>
</evidence>
<dbReference type="PANTHER" id="PTHR36498">
    <property type="entry name" value="TATA-BINDING PROTEIN-ASSOCIATED FACTOR 172"/>
    <property type="match status" value="1"/>
</dbReference>
<keyword evidence="3" id="KW-0547">Nucleotide-binding</keyword>
<feature type="domain" description="Helicase C-terminal" evidence="11">
    <location>
        <begin position="1755"/>
        <end position="1903"/>
    </location>
</feature>
<dbReference type="EMBL" id="PJQD01000048">
    <property type="protein sequence ID" value="POY72678.1"/>
    <property type="molecule type" value="Genomic_DNA"/>
</dbReference>
<gene>
    <name evidence="12" type="ORF">BMF94_4507</name>
</gene>
<evidence type="ECO:0000313" key="12">
    <source>
        <dbReference type="EMBL" id="POY72678.1"/>
    </source>
</evidence>
<evidence type="ECO:0000256" key="6">
    <source>
        <dbReference type="ARBA" id="ARBA00022840"/>
    </source>
</evidence>
<keyword evidence="2" id="KW-0677">Repeat</keyword>
<dbReference type="InterPro" id="IPR014001">
    <property type="entry name" value="Helicase_ATP-bd"/>
</dbReference>
<dbReference type="SUPFAM" id="SSF52540">
    <property type="entry name" value="P-loop containing nucleoside triphosphate hydrolases"/>
    <property type="match status" value="2"/>
</dbReference>
<organism evidence="12 13">
    <name type="scientific">Rhodotorula taiwanensis</name>
    <dbReference type="NCBI Taxonomy" id="741276"/>
    <lineage>
        <taxon>Eukaryota</taxon>
        <taxon>Fungi</taxon>
        <taxon>Dikarya</taxon>
        <taxon>Basidiomycota</taxon>
        <taxon>Pucciniomycotina</taxon>
        <taxon>Microbotryomycetes</taxon>
        <taxon>Sporidiobolales</taxon>
        <taxon>Sporidiobolaceae</taxon>
        <taxon>Rhodotorula</taxon>
    </lineage>
</organism>
<dbReference type="PROSITE" id="PS51194">
    <property type="entry name" value="HELICASE_CTER"/>
    <property type="match status" value="1"/>
</dbReference>
<evidence type="ECO:0000256" key="7">
    <source>
        <dbReference type="ARBA" id="ARBA00023125"/>
    </source>
</evidence>
<dbReference type="GO" id="GO:0017025">
    <property type="term" value="F:TBP-class protein binding"/>
    <property type="evidence" value="ECO:0007669"/>
    <property type="project" value="InterPro"/>
</dbReference>
<dbReference type="InterPro" id="IPR038718">
    <property type="entry name" value="SNF2-like_sf"/>
</dbReference>
<evidence type="ECO:0000256" key="9">
    <source>
        <dbReference type="SAM" id="MobiDB-lite"/>
    </source>
</evidence>
<dbReference type="InterPro" id="IPR000330">
    <property type="entry name" value="SNF2_N"/>
</dbReference>
<dbReference type="Gene3D" id="1.20.120.850">
    <property type="entry name" value="SWI2/SNF2 ATPases, N-terminal domain"/>
    <property type="match status" value="1"/>
</dbReference>
<dbReference type="InterPro" id="IPR022707">
    <property type="entry name" value="Mot1_central_dom"/>
</dbReference>
<keyword evidence="6" id="KW-0067">ATP-binding</keyword>
<dbReference type="InterPro" id="IPR044078">
    <property type="entry name" value="Mot1_ATP-bd"/>
</dbReference>
<evidence type="ECO:0000256" key="3">
    <source>
        <dbReference type="ARBA" id="ARBA00022741"/>
    </source>
</evidence>